<dbReference type="Proteomes" id="UP000247099">
    <property type="component" value="Unassembled WGS sequence"/>
</dbReference>
<dbReference type="InterPro" id="IPR011009">
    <property type="entry name" value="Kinase-like_dom_sf"/>
</dbReference>
<dbReference type="SUPFAM" id="SSF56112">
    <property type="entry name" value="Protein kinase-like (PK-like)"/>
    <property type="match status" value="1"/>
</dbReference>
<dbReference type="EMBL" id="QHJQ01000012">
    <property type="protein sequence ID" value="PXA03119.1"/>
    <property type="molecule type" value="Genomic_DNA"/>
</dbReference>
<name>A0A317ZH44_9BACT</name>
<dbReference type="InParanoid" id="A0A317ZH44"/>
<sequence>MRALKKISQSDFDNLCRGAEILEKDHYGPKVWLLPDQRILKTFRRKKFISSQLWMPYVTRFARNADLLKKREIPSVQVEATYRIPEIKRHAVLYGMLKGETFRDSMTDLNGHASHRMFEKLGGFIADLHDKGILFRSLHLGNVLVLSDGELALIDISDLSFRWFGPLSIKQRIRNFRHMDRRDVDRSALSGEDGTYFINAYLDAARLRDSAKQTLHEKYEAIFSKYAVLK</sequence>
<proteinExistence type="predicted"/>
<organism evidence="1 2">
    <name type="scientific">Coraliomargarita sinensis</name>
    <dbReference type="NCBI Taxonomy" id="2174842"/>
    <lineage>
        <taxon>Bacteria</taxon>
        <taxon>Pseudomonadati</taxon>
        <taxon>Verrucomicrobiota</taxon>
        <taxon>Opitutia</taxon>
        <taxon>Puniceicoccales</taxon>
        <taxon>Coraliomargaritaceae</taxon>
        <taxon>Coraliomargarita</taxon>
    </lineage>
</organism>
<dbReference type="Gene3D" id="1.10.510.10">
    <property type="entry name" value="Transferase(Phosphotransferase) domain 1"/>
    <property type="match status" value="1"/>
</dbReference>
<reference evidence="1 2" key="1">
    <citation type="submission" date="2018-05" db="EMBL/GenBank/DDBJ databases">
        <title>Coraliomargarita sinensis sp. nov., isolated from a marine solar saltern.</title>
        <authorList>
            <person name="Zhou L.Y."/>
        </authorList>
    </citation>
    <scope>NUCLEOTIDE SEQUENCE [LARGE SCALE GENOMIC DNA]</scope>
    <source>
        <strain evidence="1 2">WN38</strain>
    </source>
</reference>
<dbReference type="AlphaFoldDB" id="A0A317ZH44"/>
<evidence type="ECO:0000313" key="1">
    <source>
        <dbReference type="EMBL" id="PXA03119.1"/>
    </source>
</evidence>
<evidence type="ECO:0000313" key="2">
    <source>
        <dbReference type="Proteomes" id="UP000247099"/>
    </source>
</evidence>
<protein>
    <submittedName>
        <fullName evidence="1">Toluene tolerance protein</fullName>
    </submittedName>
</protein>
<accession>A0A317ZH44</accession>
<gene>
    <name evidence="1" type="ORF">DDZ13_13710</name>
</gene>
<keyword evidence="2" id="KW-1185">Reference proteome</keyword>
<comment type="caution">
    <text evidence="1">The sequence shown here is derived from an EMBL/GenBank/DDBJ whole genome shotgun (WGS) entry which is preliminary data.</text>
</comment>